<dbReference type="GO" id="GO:0006508">
    <property type="term" value="P:proteolysis"/>
    <property type="evidence" value="ECO:0007669"/>
    <property type="project" value="UniProtKB-KW"/>
</dbReference>
<dbReference type="InterPro" id="IPR016047">
    <property type="entry name" value="M23ase_b-sheet_dom"/>
</dbReference>
<keyword evidence="8" id="KW-0812">Transmembrane</keyword>
<evidence type="ECO:0000256" key="8">
    <source>
        <dbReference type="SAM" id="Phobius"/>
    </source>
</evidence>
<evidence type="ECO:0000256" key="7">
    <source>
        <dbReference type="ARBA" id="ARBA00023049"/>
    </source>
</evidence>
<dbReference type="PANTHER" id="PTHR21666">
    <property type="entry name" value="PEPTIDASE-RELATED"/>
    <property type="match status" value="1"/>
</dbReference>
<reference evidence="10" key="1">
    <citation type="submission" date="2019-03" db="EMBL/GenBank/DDBJ databases">
        <authorList>
            <person name="Hao L."/>
        </authorList>
    </citation>
    <scope>NUCLEOTIDE SEQUENCE</scope>
</reference>
<evidence type="ECO:0000259" key="9">
    <source>
        <dbReference type="PROSITE" id="PS51782"/>
    </source>
</evidence>
<evidence type="ECO:0000256" key="4">
    <source>
        <dbReference type="ARBA" id="ARBA00022723"/>
    </source>
</evidence>
<keyword evidence="8" id="KW-1133">Transmembrane helix</keyword>
<dbReference type="Pfam" id="PF01551">
    <property type="entry name" value="Peptidase_M23"/>
    <property type="match status" value="1"/>
</dbReference>
<evidence type="ECO:0000256" key="1">
    <source>
        <dbReference type="ARBA" id="ARBA00001947"/>
    </source>
</evidence>
<evidence type="ECO:0000313" key="10">
    <source>
        <dbReference type="EMBL" id="VFU16920.1"/>
    </source>
</evidence>
<dbReference type="GO" id="GO:0046872">
    <property type="term" value="F:metal ion binding"/>
    <property type="evidence" value="ECO:0007669"/>
    <property type="project" value="UniProtKB-KW"/>
</dbReference>
<dbReference type="GO" id="GO:0030313">
    <property type="term" value="C:cell envelope"/>
    <property type="evidence" value="ECO:0007669"/>
    <property type="project" value="UniProtKB-SubCell"/>
</dbReference>
<feature type="domain" description="LysM" evidence="9">
    <location>
        <begin position="90"/>
        <end position="138"/>
    </location>
</feature>
<dbReference type="GO" id="GO:0004222">
    <property type="term" value="F:metalloendopeptidase activity"/>
    <property type="evidence" value="ECO:0007669"/>
    <property type="project" value="TreeGrafter"/>
</dbReference>
<keyword evidence="3" id="KW-0645">Protease</keyword>
<keyword evidence="8" id="KW-0472">Membrane</keyword>
<evidence type="ECO:0000256" key="5">
    <source>
        <dbReference type="ARBA" id="ARBA00022801"/>
    </source>
</evidence>
<keyword evidence="5" id="KW-0378">Hydrolase</keyword>
<dbReference type="AlphaFoldDB" id="A0A485M384"/>
<dbReference type="PANTHER" id="PTHR21666:SF288">
    <property type="entry name" value="CELL DIVISION PROTEIN YTFB"/>
    <property type="match status" value="1"/>
</dbReference>
<protein>
    <recommendedName>
        <fullName evidence="9">LysM domain-containing protein</fullName>
    </recommendedName>
</protein>
<dbReference type="Gene3D" id="2.70.70.10">
    <property type="entry name" value="Glucose Permease (Domain IIA)"/>
    <property type="match status" value="1"/>
</dbReference>
<accession>A0A485M384</accession>
<comment type="cofactor">
    <cofactor evidence="1">
        <name>Zn(2+)</name>
        <dbReference type="ChEBI" id="CHEBI:29105"/>
    </cofactor>
</comment>
<dbReference type="Gene3D" id="3.10.450.350">
    <property type="match status" value="3"/>
</dbReference>
<dbReference type="InterPro" id="IPR011055">
    <property type="entry name" value="Dup_hybrid_motif"/>
</dbReference>
<keyword evidence="7" id="KW-0482">Metalloprotease</keyword>
<dbReference type="CDD" id="cd12797">
    <property type="entry name" value="M23_peptidase"/>
    <property type="match status" value="1"/>
</dbReference>
<keyword evidence="4" id="KW-0479">Metal-binding</keyword>
<dbReference type="EMBL" id="CAADRM010000124">
    <property type="protein sequence ID" value="VFU16920.1"/>
    <property type="molecule type" value="Genomic_DNA"/>
</dbReference>
<proteinExistence type="predicted"/>
<evidence type="ECO:0000256" key="6">
    <source>
        <dbReference type="ARBA" id="ARBA00022833"/>
    </source>
</evidence>
<feature type="transmembrane region" description="Helical" evidence="8">
    <location>
        <begin position="12"/>
        <end position="30"/>
    </location>
</feature>
<comment type="subcellular location">
    <subcellularLocation>
        <location evidence="2">Cell envelope</location>
    </subcellularLocation>
</comment>
<dbReference type="InterPro" id="IPR050570">
    <property type="entry name" value="Cell_wall_metabolism_enzyme"/>
</dbReference>
<keyword evidence="6" id="KW-0862">Zinc</keyword>
<evidence type="ECO:0000256" key="3">
    <source>
        <dbReference type="ARBA" id="ARBA00022670"/>
    </source>
</evidence>
<dbReference type="Pfam" id="PF19425">
    <property type="entry name" value="Csd3_N2"/>
    <property type="match status" value="1"/>
</dbReference>
<dbReference type="PROSITE" id="PS51782">
    <property type="entry name" value="LYSM"/>
    <property type="match status" value="1"/>
</dbReference>
<organism evidence="10">
    <name type="scientific">anaerobic digester metagenome</name>
    <dbReference type="NCBI Taxonomy" id="1263854"/>
    <lineage>
        <taxon>unclassified sequences</taxon>
        <taxon>metagenomes</taxon>
        <taxon>ecological metagenomes</taxon>
    </lineage>
</organism>
<evidence type="ECO:0000256" key="2">
    <source>
        <dbReference type="ARBA" id="ARBA00004196"/>
    </source>
</evidence>
<dbReference type="InterPro" id="IPR018392">
    <property type="entry name" value="LysM"/>
</dbReference>
<dbReference type="InterPro" id="IPR045834">
    <property type="entry name" value="Csd3_N2"/>
</dbReference>
<gene>
    <name evidence="10" type="ORF">SCFA_590029</name>
</gene>
<dbReference type="SUPFAM" id="SSF51261">
    <property type="entry name" value="Duplicated hybrid motif"/>
    <property type="match status" value="1"/>
</dbReference>
<name>A0A485M384_9ZZZZ</name>
<sequence length="561" mass="61663">MSIGQQANPWKWSTIILAALFVSCISWYFISGDAGQVTEEAVAGEDMSGQGDPAATGQEGQDLPVHEVEQGHDYSSLASLQEASGEPIRKVSTIAKGDSLYAILQQNGVSNRQAYDILNAVKPVFDFSKIVPGRELVLVFSPDNQDLTGIEYSVSDISQIIVSIDGENIQAQKQEIAKVLTPEYTGRLRQIDYIVAKGDNLYNVLRSQGVCDYQIDLVIKSVKKVYNLSGIIPGNAMNIWITEEEPVRLARLTYEIDYLNLLEVVPENGSYKASRQTFEVDVQHERAEGTITTSLYESAIQAGLPPEVVMALSDIFAWDINFFTDIRQGDHYTVVYERYYVKGAFRGYGRVVAARFINQGTPHVALYFNDGNGISGYYDEGGKPIRKLFLKAPLNYRRISSGFTHKRKHPIYHVARPHLGVDYAAPTGTPVVALGDGVVTFRGTNGGFGKSIQITHRGGYVTYYGHLSGYAKGIKKGARVSQGEVIGYVGSTGVSTGPHLDFRVRLNGKFINPLSLKPVNGPSLKGESLARFREFSAQRMAMLDDSSLNRTAELGTENVSL</sequence>